<dbReference type="PROSITE" id="PS51999">
    <property type="entry name" value="ZF_GRF"/>
    <property type="match status" value="1"/>
</dbReference>
<keyword evidence="1" id="KW-0479">Metal-binding</keyword>
<dbReference type="Proteomes" id="UP000289738">
    <property type="component" value="Chromosome A01"/>
</dbReference>
<keyword evidence="6" id="KW-0472">Membrane</keyword>
<feature type="transmembrane region" description="Helical" evidence="6">
    <location>
        <begin position="139"/>
        <end position="160"/>
    </location>
</feature>
<evidence type="ECO:0000256" key="4">
    <source>
        <dbReference type="PROSITE-ProRule" id="PRU01343"/>
    </source>
</evidence>
<dbReference type="AlphaFoldDB" id="A0A445ETM6"/>
<dbReference type="InterPro" id="IPR010666">
    <property type="entry name" value="Znf_GRF"/>
</dbReference>
<evidence type="ECO:0000256" key="6">
    <source>
        <dbReference type="SAM" id="Phobius"/>
    </source>
</evidence>
<dbReference type="GO" id="GO:0008270">
    <property type="term" value="F:zinc ion binding"/>
    <property type="evidence" value="ECO:0007669"/>
    <property type="project" value="UniProtKB-KW"/>
</dbReference>
<organism evidence="8 9">
    <name type="scientific">Arachis hypogaea</name>
    <name type="common">Peanut</name>
    <dbReference type="NCBI Taxonomy" id="3818"/>
    <lineage>
        <taxon>Eukaryota</taxon>
        <taxon>Viridiplantae</taxon>
        <taxon>Streptophyta</taxon>
        <taxon>Embryophyta</taxon>
        <taxon>Tracheophyta</taxon>
        <taxon>Spermatophyta</taxon>
        <taxon>Magnoliopsida</taxon>
        <taxon>eudicotyledons</taxon>
        <taxon>Gunneridae</taxon>
        <taxon>Pentapetalae</taxon>
        <taxon>rosids</taxon>
        <taxon>fabids</taxon>
        <taxon>Fabales</taxon>
        <taxon>Fabaceae</taxon>
        <taxon>Papilionoideae</taxon>
        <taxon>50 kb inversion clade</taxon>
        <taxon>dalbergioids sensu lato</taxon>
        <taxon>Dalbergieae</taxon>
        <taxon>Pterocarpus clade</taxon>
        <taxon>Arachis</taxon>
    </lineage>
</organism>
<feature type="region of interest" description="Disordered" evidence="5">
    <location>
        <begin position="1"/>
        <end position="24"/>
    </location>
</feature>
<proteinExistence type="predicted"/>
<keyword evidence="3" id="KW-0862">Zinc</keyword>
<evidence type="ECO:0000313" key="8">
    <source>
        <dbReference type="EMBL" id="RYR78858.1"/>
    </source>
</evidence>
<dbReference type="EMBL" id="SDMP01000001">
    <property type="protein sequence ID" value="RYR78858.1"/>
    <property type="molecule type" value="Genomic_DNA"/>
</dbReference>
<keyword evidence="6" id="KW-0812">Transmembrane</keyword>
<keyword evidence="2 4" id="KW-0863">Zinc-finger</keyword>
<gene>
    <name evidence="8" type="ORF">Ahy_A01g003717</name>
</gene>
<comment type="caution">
    <text evidence="8">The sequence shown here is derived from an EMBL/GenBank/DDBJ whole genome shotgun (WGS) entry which is preliminary data.</text>
</comment>
<evidence type="ECO:0000256" key="2">
    <source>
        <dbReference type="ARBA" id="ARBA00022771"/>
    </source>
</evidence>
<protein>
    <recommendedName>
        <fullName evidence="7">GRF-type domain-containing protein</fullName>
    </recommendedName>
</protein>
<feature type="domain" description="GRF-type" evidence="7">
    <location>
        <begin position="33"/>
        <end position="77"/>
    </location>
</feature>
<evidence type="ECO:0000256" key="3">
    <source>
        <dbReference type="ARBA" id="ARBA00022833"/>
    </source>
</evidence>
<sequence length="162" mass="18962">MSLRRLKSTANRGSHSSSASSKKMKEKKLHDKCFCGRELALMESDTIMNPNRWFIRCPLWAIRDKRYCKYFVWVDEPEEGWEGLARCLVKRKSEHSYARHDNGLTVTAVEKNQQASSVMARKIEKFNVEIRGEIRRIRVLLSTVALRVAFCLFCELYLVMKL</sequence>
<evidence type="ECO:0000256" key="5">
    <source>
        <dbReference type="SAM" id="MobiDB-lite"/>
    </source>
</evidence>
<evidence type="ECO:0000259" key="7">
    <source>
        <dbReference type="PROSITE" id="PS51999"/>
    </source>
</evidence>
<evidence type="ECO:0000256" key="1">
    <source>
        <dbReference type="ARBA" id="ARBA00022723"/>
    </source>
</evidence>
<name>A0A445ETM6_ARAHY</name>
<keyword evidence="6" id="KW-1133">Transmembrane helix</keyword>
<reference evidence="8 9" key="1">
    <citation type="submission" date="2019-01" db="EMBL/GenBank/DDBJ databases">
        <title>Sequencing of cultivated peanut Arachis hypogaea provides insights into genome evolution and oil improvement.</title>
        <authorList>
            <person name="Chen X."/>
        </authorList>
    </citation>
    <scope>NUCLEOTIDE SEQUENCE [LARGE SCALE GENOMIC DNA]</scope>
    <source>
        <strain evidence="9">cv. Fuhuasheng</strain>
        <tissue evidence="8">Leaves</tissue>
    </source>
</reference>
<keyword evidence="9" id="KW-1185">Reference proteome</keyword>
<evidence type="ECO:0000313" key="9">
    <source>
        <dbReference type="Proteomes" id="UP000289738"/>
    </source>
</evidence>
<dbReference type="PANTHER" id="PTHR33248">
    <property type="entry name" value="ZINC ION-BINDING PROTEIN"/>
    <property type="match status" value="1"/>
</dbReference>
<accession>A0A445ETM6</accession>